<keyword evidence="3" id="KW-1185">Reference proteome</keyword>
<reference evidence="3" key="1">
    <citation type="journal article" date="2019" name="Int. J. Syst. Evol. Microbiol.">
        <title>The Global Catalogue of Microorganisms (GCM) 10K type strain sequencing project: providing services to taxonomists for standard genome sequencing and annotation.</title>
        <authorList>
            <consortium name="The Broad Institute Genomics Platform"/>
            <consortium name="The Broad Institute Genome Sequencing Center for Infectious Disease"/>
            <person name="Wu L."/>
            <person name="Ma J."/>
        </authorList>
    </citation>
    <scope>NUCLEOTIDE SEQUENCE [LARGE SCALE GENOMIC DNA]</scope>
    <source>
        <strain evidence="3">CGMCC 4.7317</strain>
    </source>
</reference>
<sequence>MPTASGDAASRLDALEARLRLLEDERAIRDLLSTYSSHADAMRDDDWLALWSQDGAIEVAMGEGSALLARPGRWSGPEGLRAFITNPDGHQRPGFYGRSMHMHGNNSIVVVDGDDARATTYSLLLQRIGDQTVVVGAGVSAWRFRREEGSWVVVERRRSEVGAAETAELLGTTR</sequence>
<dbReference type="SUPFAM" id="SSF54427">
    <property type="entry name" value="NTF2-like"/>
    <property type="match status" value="1"/>
</dbReference>
<dbReference type="CDD" id="cd00531">
    <property type="entry name" value="NTF2_like"/>
    <property type="match status" value="1"/>
</dbReference>
<dbReference type="EMBL" id="JBHSTI010000008">
    <property type="protein sequence ID" value="MFC6236989.1"/>
    <property type="molecule type" value="Genomic_DNA"/>
</dbReference>
<dbReference type="Pfam" id="PF13577">
    <property type="entry name" value="SnoaL_4"/>
    <property type="match status" value="1"/>
</dbReference>
<dbReference type="InterPro" id="IPR037401">
    <property type="entry name" value="SnoaL-like"/>
</dbReference>
<dbReference type="InterPro" id="IPR032710">
    <property type="entry name" value="NTF2-like_dom_sf"/>
</dbReference>
<dbReference type="RefSeq" id="WP_386764036.1">
    <property type="nucleotide sequence ID" value="NZ_JBHSTI010000008.1"/>
</dbReference>
<feature type="domain" description="SnoaL-like" evidence="1">
    <location>
        <begin position="22"/>
        <end position="157"/>
    </location>
</feature>
<evidence type="ECO:0000313" key="3">
    <source>
        <dbReference type="Proteomes" id="UP001596138"/>
    </source>
</evidence>
<accession>A0ABW1SY78</accession>
<comment type="caution">
    <text evidence="2">The sequence shown here is derived from an EMBL/GenBank/DDBJ whole genome shotgun (WGS) entry which is preliminary data.</text>
</comment>
<organism evidence="2 3">
    <name type="scientific">Longivirga aurantiaca</name>
    <dbReference type="NCBI Taxonomy" id="1837743"/>
    <lineage>
        <taxon>Bacteria</taxon>
        <taxon>Bacillati</taxon>
        <taxon>Actinomycetota</taxon>
        <taxon>Actinomycetes</taxon>
        <taxon>Sporichthyales</taxon>
        <taxon>Sporichthyaceae</taxon>
        <taxon>Longivirga</taxon>
    </lineage>
</organism>
<gene>
    <name evidence="2" type="ORF">ACFQGU_03815</name>
</gene>
<name>A0ABW1SY78_9ACTN</name>
<evidence type="ECO:0000259" key="1">
    <source>
        <dbReference type="Pfam" id="PF13577"/>
    </source>
</evidence>
<protein>
    <submittedName>
        <fullName evidence="2">Nuclear transport factor 2 family protein</fullName>
    </submittedName>
</protein>
<dbReference type="Gene3D" id="3.10.450.50">
    <property type="match status" value="1"/>
</dbReference>
<dbReference type="Proteomes" id="UP001596138">
    <property type="component" value="Unassembled WGS sequence"/>
</dbReference>
<evidence type="ECO:0000313" key="2">
    <source>
        <dbReference type="EMBL" id="MFC6236989.1"/>
    </source>
</evidence>
<proteinExistence type="predicted"/>